<name>A0ABT9IBE4_9ACTN</name>
<gene>
    <name evidence="3" type="ORF">QOZ88_09545</name>
</gene>
<organism evidence="3 4">
    <name type="scientific">Blastococcus carthaginiensis</name>
    <dbReference type="NCBI Taxonomy" id="3050034"/>
    <lineage>
        <taxon>Bacteria</taxon>
        <taxon>Bacillati</taxon>
        <taxon>Actinomycetota</taxon>
        <taxon>Actinomycetes</taxon>
        <taxon>Geodermatophilales</taxon>
        <taxon>Geodermatophilaceae</taxon>
        <taxon>Blastococcus</taxon>
    </lineage>
</organism>
<keyword evidence="2" id="KW-0812">Transmembrane</keyword>
<feature type="transmembrane region" description="Helical" evidence="2">
    <location>
        <begin position="145"/>
        <end position="166"/>
    </location>
</feature>
<feature type="transmembrane region" description="Helical" evidence="2">
    <location>
        <begin position="37"/>
        <end position="55"/>
    </location>
</feature>
<evidence type="ECO:0008006" key="5">
    <source>
        <dbReference type="Google" id="ProtNLM"/>
    </source>
</evidence>
<reference evidence="4" key="1">
    <citation type="submission" date="2023-05" db="EMBL/GenBank/DDBJ databases">
        <title>Draft genome of Pseudofrankia sp. BMG5.37.</title>
        <authorList>
            <person name="Gtari M."/>
            <person name="Ghodhbane F."/>
            <person name="Sbissi I."/>
        </authorList>
    </citation>
    <scope>NUCLEOTIDE SEQUENCE [LARGE SCALE GENOMIC DNA]</scope>
    <source>
        <strain evidence="4">BMG 814</strain>
    </source>
</reference>
<evidence type="ECO:0000256" key="2">
    <source>
        <dbReference type="SAM" id="Phobius"/>
    </source>
</evidence>
<dbReference type="Proteomes" id="UP001233673">
    <property type="component" value="Unassembled WGS sequence"/>
</dbReference>
<evidence type="ECO:0000313" key="3">
    <source>
        <dbReference type="EMBL" id="MDP5182885.1"/>
    </source>
</evidence>
<protein>
    <recommendedName>
        <fullName evidence="5">Tryptophan-associated transmembrane protein (Trp_oprn_chp)</fullName>
    </recommendedName>
</protein>
<feature type="region of interest" description="Disordered" evidence="1">
    <location>
        <begin position="1"/>
        <end position="21"/>
    </location>
</feature>
<evidence type="ECO:0000313" key="4">
    <source>
        <dbReference type="Proteomes" id="UP001233673"/>
    </source>
</evidence>
<keyword evidence="2" id="KW-0472">Membrane</keyword>
<comment type="caution">
    <text evidence="3">The sequence shown here is derived from an EMBL/GenBank/DDBJ whole genome shotgun (WGS) entry which is preliminary data.</text>
</comment>
<accession>A0ABT9IBE4</accession>
<dbReference type="EMBL" id="JASNFN010000009">
    <property type="protein sequence ID" value="MDP5182885.1"/>
    <property type="molecule type" value="Genomic_DNA"/>
</dbReference>
<dbReference type="RefSeq" id="WP_305999548.1">
    <property type="nucleotide sequence ID" value="NZ_JASNFN010000009.1"/>
</dbReference>
<keyword evidence="2" id="KW-1133">Transmembrane helix</keyword>
<feature type="compositionally biased region" description="Low complexity" evidence="1">
    <location>
        <begin position="1"/>
        <end position="20"/>
    </location>
</feature>
<evidence type="ECO:0000256" key="1">
    <source>
        <dbReference type="SAM" id="MobiDB-lite"/>
    </source>
</evidence>
<feature type="transmembrane region" description="Helical" evidence="2">
    <location>
        <begin position="85"/>
        <end position="106"/>
    </location>
</feature>
<keyword evidence="4" id="KW-1185">Reference proteome</keyword>
<proteinExistence type="predicted"/>
<feature type="transmembrane region" description="Helical" evidence="2">
    <location>
        <begin position="113"/>
        <end position="133"/>
    </location>
</feature>
<sequence length="171" mass="17476">MSDHTPAGASASSGTGPAATDPAYSDRPVAFRGPESLGGLLLILAGIAAAVSLPLDWLRDRDGSGWALVRDAFDDLGQVFDDGGWQPLAIVLGGGVLFLLGIALWLPARSHRFVGLLALVVSGVVTAAVLVPLVDAGWDLGFFGPGFWCGIAVAVLGLLGSLKAVLTGPRY</sequence>